<dbReference type="GO" id="GO:0008270">
    <property type="term" value="F:zinc ion binding"/>
    <property type="evidence" value="ECO:0007669"/>
    <property type="project" value="UniProtKB-KW"/>
</dbReference>
<sequence>MVREANDPVICVSEDSKSTRFSEVDLRRAVYDAIVQLSEVVSERVLKMQLPFLHCTAWDEVIEERFIGTPHLCGFPTCTKVVKMRKKKQRYHIDRQARKIYENRIESDMYCSRRCMLRSAAVRAQLADEPLWLTGNIQKRISSPYSIESVLEVNDIISKNAKIEIVRAVQEKLSDLRVREADSSTASEAEAEEESETDVEGYLDNVIDTIGVKEDCTNEIDHETSPCKPSPSGSSDIDLEVKATRITRDVIHSSNPKVVNETNVPLRNLRLPDPQMSAGHSFTHAELEKLSRLRSKYSERPSKKPIIIDPLPESAHVTAEEKHGQQKQRGLATDPVTVCSDVAKTVEHVEMLFRLAAYQREVNCTFSEFNWLSRLAATFKLESDTITNFDKDMLRLICAVLLKLIAMLDSVVEDSLFPKNQASDKFIRSLAKMGIDINVFNTMVSKIIGDLEEIPGVDTSKLGV</sequence>
<dbReference type="OMA" id="LMDFYPS"/>
<dbReference type="EC" id="3.1.3.16" evidence="12"/>
<evidence type="ECO:0000259" key="13">
    <source>
        <dbReference type="PROSITE" id="PS51479"/>
    </source>
</evidence>
<protein>
    <recommendedName>
        <fullName evidence="12">RNA polymerase II subunit B1 CTD phosphatase RPAP2 homolog</fullName>
        <ecNumber evidence="12">3.1.3.16</ecNumber>
    </recommendedName>
</protein>
<evidence type="ECO:0000256" key="12">
    <source>
        <dbReference type="RuleBase" id="RU367080"/>
    </source>
</evidence>
<keyword evidence="8 12" id="KW-0539">Nucleus</keyword>
<dbReference type="PANTHER" id="PTHR14732:SF0">
    <property type="entry name" value="RNA POLYMERASE II SUBUNIT B1 CTD PHOSPHATASE RPAP2-RELATED"/>
    <property type="match status" value="1"/>
</dbReference>
<dbReference type="WBParaSite" id="ACOC_0000852101-mRNA-1">
    <property type="protein sequence ID" value="ACOC_0000852101-mRNA-1"/>
    <property type="gene ID" value="ACOC_0000852101"/>
</dbReference>
<evidence type="ECO:0000256" key="11">
    <source>
        <dbReference type="PROSITE-ProRule" id="PRU00812"/>
    </source>
</evidence>
<evidence type="ECO:0000256" key="4">
    <source>
        <dbReference type="ARBA" id="ARBA00022771"/>
    </source>
</evidence>
<evidence type="ECO:0000256" key="1">
    <source>
        <dbReference type="ARBA" id="ARBA00004123"/>
    </source>
</evidence>
<dbReference type="AlphaFoldDB" id="A0A158PJA4"/>
<evidence type="ECO:0000256" key="7">
    <source>
        <dbReference type="ARBA" id="ARBA00022912"/>
    </source>
</evidence>
<dbReference type="InterPro" id="IPR007308">
    <property type="entry name" value="Rtr1/RPAP2_dom"/>
</dbReference>
<evidence type="ECO:0000256" key="9">
    <source>
        <dbReference type="ARBA" id="ARBA00047761"/>
    </source>
</evidence>
<keyword evidence="6 12" id="KW-0862">Zinc</keyword>
<dbReference type="InterPro" id="IPR038534">
    <property type="entry name" value="Rtr1/RPAP2_sf"/>
</dbReference>
<dbReference type="InterPro" id="IPR039693">
    <property type="entry name" value="Rtr1/RPAP2"/>
</dbReference>
<dbReference type="Pfam" id="PF04181">
    <property type="entry name" value="RPAP2_Rtr1"/>
    <property type="match status" value="1"/>
</dbReference>
<feature type="domain" description="RTR1-type" evidence="13">
    <location>
        <begin position="48"/>
        <end position="135"/>
    </location>
</feature>
<comment type="catalytic activity">
    <reaction evidence="9 12">
        <text>O-phospho-L-seryl-[protein] + H2O = L-seryl-[protein] + phosphate</text>
        <dbReference type="Rhea" id="RHEA:20629"/>
        <dbReference type="Rhea" id="RHEA-COMP:9863"/>
        <dbReference type="Rhea" id="RHEA-COMP:11604"/>
        <dbReference type="ChEBI" id="CHEBI:15377"/>
        <dbReference type="ChEBI" id="CHEBI:29999"/>
        <dbReference type="ChEBI" id="CHEBI:43474"/>
        <dbReference type="ChEBI" id="CHEBI:83421"/>
        <dbReference type="EC" id="3.1.3.16"/>
    </reaction>
</comment>
<proteinExistence type="inferred from homology"/>
<evidence type="ECO:0000256" key="5">
    <source>
        <dbReference type="ARBA" id="ARBA00022801"/>
    </source>
</evidence>
<keyword evidence="4 12" id="KW-0863">Zinc-finger</keyword>
<evidence type="ECO:0000256" key="2">
    <source>
        <dbReference type="ARBA" id="ARBA00005676"/>
    </source>
</evidence>
<comment type="subcellular location">
    <subcellularLocation>
        <location evidence="1 12">Nucleus</location>
    </subcellularLocation>
</comment>
<keyword evidence="7 12" id="KW-0904">Protein phosphatase</keyword>
<dbReference type="OrthoDB" id="2590500at2759"/>
<gene>
    <name evidence="14" type="ORF">ACOC_LOCUS8522</name>
</gene>
<dbReference type="GO" id="GO:0005634">
    <property type="term" value="C:nucleus"/>
    <property type="evidence" value="ECO:0007669"/>
    <property type="project" value="UniProtKB-SubCell"/>
</dbReference>
<dbReference type="EMBL" id="UYYA01004167">
    <property type="protein sequence ID" value="VDM60107.1"/>
    <property type="molecule type" value="Genomic_DNA"/>
</dbReference>
<evidence type="ECO:0000313" key="15">
    <source>
        <dbReference type="Proteomes" id="UP000267027"/>
    </source>
</evidence>
<comment type="similarity">
    <text evidence="2 11 12">Belongs to the RPAP2 family.</text>
</comment>
<dbReference type="PANTHER" id="PTHR14732">
    <property type="entry name" value="RNA POLYMERASE II SUBUNIT B1 CTD PHOSPHATASE RPAP2-RELATED"/>
    <property type="match status" value="1"/>
</dbReference>
<evidence type="ECO:0000256" key="3">
    <source>
        <dbReference type="ARBA" id="ARBA00022723"/>
    </source>
</evidence>
<evidence type="ECO:0000256" key="10">
    <source>
        <dbReference type="ARBA" id="ARBA00048336"/>
    </source>
</evidence>
<accession>A0A158PJA4</accession>
<evidence type="ECO:0000256" key="8">
    <source>
        <dbReference type="ARBA" id="ARBA00023242"/>
    </source>
</evidence>
<reference evidence="14 15" key="2">
    <citation type="submission" date="2018-11" db="EMBL/GenBank/DDBJ databases">
        <authorList>
            <consortium name="Pathogen Informatics"/>
        </authorList>
    </citation>
    <scope>NUCLEOTIDE SEQUENCE [LARGE SCALE GENOMIC DNA]</scope>
    <source>
        <strain evidence="14 15">Costa Rica</strain>
    </source>
</reference>
<evidence type="ECO:0000313" key="16">
    <source>
        <dbReference type="WBParaSite" id="ACOC_0000852101-mRNA-1"/>
    </source>
</evidence>
<dbReference type="Gene3D" id="1.25.40.820">
    <property type="match status" value="1"/>
</dbReference>
<keyword evidence="5 12" id="KW-0378">Hydrolase</keyword>
<comment type="function">
    <text evidence="12">Putative RNA polymerase II subunit B1 C-terminal domain (CTD) phosphatase involved in RNA polymerase II transcription regulation.</text>
</comment>
<keyword evidence="15" id="KW-1185">Reference proteome</keyword>
<evidence type="ECO:0000256" key="6">
    <source>
        <dbReference type="ARBA" id="ARBA00022833"/>
    </source>
</evidence>
<dbReference type="GO" id="GO:0005737">
    <property type="term" value="C:cytoplasm"/>
    <property type="evidence" value="ECO:0007669"/>
    <property type="project" value="TreeGrafter"/>
</dbReference>
<organism evidence="16">
    <name type="scientific">Angiostrongylus costaricensis</name>
    <name type="common">Nematode worm</name>
    <dbReference type="NCBI Taxonomy" id="334426"/>
    <lineage>
        <taxon>Eukaryota</taxon>
        <taxon>Metazoa</taxon>
        <taxon>Ecdysozoa</taxon>
        <taxon>Nematoda</taxon>
        <taxon>Chromadorea</taxon>
        <taxon>Rhabditida</taxon>
        <taxon>Rhabditina</taxon>
        <taxon>Rhabditomorpha</taxon>
        <taxon>Strongyloidea</taxon>
        <taxon>Metastrongylidae</taxon>
        <taxon>Angiostrongylus</taxon>
    </lineage>
</organism>
<dbReference type="GO" id="GO:0043175">
    <property type="term" value="F:RNA polymerase core enzyme binding"/>
    <property type="evidence" value="ECO:0007669"/>
    <property type="project" value="UniProtKB-UniRule"/>
</dbReference>
<reference evidence="16" key="1">
    <citation type="submission" date="2016-04" db="UniProtKB">
        <authorList>
            <consortium name="WormBaseParasite"/>
        </authorList>
    </citation>
    <scope>IDENTIFICATION</scope>
</reference>
<evidence type="ECO:0000313" key="14">
    <source>
        <dbReference type="EMBL" id="VDM60107.1"/>
    </source>
</evidence>
<dbReference type="Proteomes" id="UP000267027">
    <property type="component" value="Unassembled WGS sequence"/>
</dbReference>
<dbReference type="STRING" id="334426.A0A158PJA4"/>
<dbReference type="GO" id="GO:0008420">
    <property type="term" value="F:RNA polymerase II CTD heptapeptide repeat phosphatase activity"/>
    <property type="evidence" value="ECO:0007669"/>
    <property type="project" value="UniProtKB-UniRule"/>
</dbReference>
<name>A0A158PJA4_ANGCS</name>
<keyword evidence="3 12" id="KW-0479">Metal-binding</keyword>
<comment type="catalytic activity">
    <reaction evidence="10 12">
        <text>O-phospho-L-threonyl-[protein] + H2O = L-threonyl-[protein] + phosphate</text>
        <dbReference type="Rhea" id="RHEA:47004"/>
        <dbReference type="Rhea" id="RHEA-COMP:11060"/>
        <dbReference type="Rhea" id="RHEA-COMP:11605"/>
        <dbReference type="ChEBI" id="CHEBI:15377"/>
        <dbReference type="ChEBI" id="CHEBI:30013"/>
        <dbReference type="ChEBI" id="CHEBI:43474"/>
        <dbReference type="ChEBI" id="CHEBI:61977"/>
        <dbReference type="EC" id="3.1.3.16"/>
    </reaction>
</comment>
<dbReference type="PROSITE" id="PS51479">
    <property type="entry name" value="ZF_RTR1"/>
    <property type="match status" value="1"/>
</dbReference>